<comment type="caution">
    <text evidence="8">The sequence shown here is derived from an EMBL/GenBank/DDBJ whole genome shotgun (WGS) entry which is preliminary data.</text>
</comment>
<comment type="similarity">
    <text evidence="2">Belongs to the sulfatase family.</text>
</comment>
<dbReference type="InterPro" id="IPR050738">
    <property type="entry name" value="Sulfatase"/>
</dbReference>
<sequence length="425" mass="47857">MEAEASQHVDVETSLVSEADDIGWGELGWQGGGKHRGTPTDGLDAMAFEGMRFWSSYAALSAAGYHTAMWGKWRLGCAKPFMSRFDYAYYGLFNGAPDNWPESHDMYESSPSAHRGMFYDFPGVEAYREETGIDLSERRPPPGKVALRCERSDDLSPSLSVAEECAFVGRRGEPRKRLEGPAGTLGPRRQEYFEEESINQITRYVREKAKDEKPFFIYWATYTQQLQGSTPQMKDPHVDKANAQEGIAENTLVVWFSDNGPMYAFFPNSGYSWLRGGKGTVLEGGVRVPAMAWWPGMIQPRQDPVDLLHLTALRLLCSAFLFDRVLDGVDQAPLLLLGEGHGRRLGAIRHKDFKVHLKESKGGLPNMEFYNVRRDPGEKYGEFYKGLFAVTPIQRTVQAHKRQMHRFPNRGELGETDMGSCPPHA</sequence>
<keyword evidence="3" id="KW-0479">Metal-binding</keyword>
<accession>A0A1Q9EMI0</accession>
<keyword evidence="5" id="KW-0378">Hydrolase</keyword>
<organism evidence="8 9">
    <name type="scientific">Symbiodinium microadriaticum</name>
    <name type="common">Dinoflagellate</name>
    <name type="synonym">Zooxanthella microadriatica</name>
    <dbReference type="NCBI Taxonomy" id="2951"/>
    <lineage>
        <taxon>Eukaryota</taxon>
        <taxon>Sar</taxon>
        <taxon>Alveolata</taxon>
        <taxon>Dinophyceae</taxon>
        <taxon>Suessiales</taxon>
        <taxon>Symbiodiniaceae</taxon>
        <taxon>Symbiodinium</taxon>
    </lineage>
</organism>
<dbReference type="PANTHER" id="PTHR42693:SF42">
    <property type="entry name" value="ARYLSULFATASE G"/>
    <property type="match status" value="1"/>
</dbReference>
<keyword evidence="4" id="KW-0732">Signal</keyword>
<dbReference type="PANTHER" id="PTHR42693">
    <property type="entry name" value="ARYLSULFATASE FAMILY MEMBER"/>
    <property type="match status" value="1"/>
</dbReference>
<dbReference type="AlphaFoldDB" id="A0A1Q9EMI0"/>
<evidence type="ECO:0000256" key="3">
    <source>
        <dbReference type="ARBA" id="ARBA00022723"/>
    </source>
</evidence>
<feature type="domain" description="Sulfatase N-terminal" evidence="7">
    <location>
        <begin position="244"/>
        <end position="303"/>
    </location>
</feature>
<proteinExistence type="inferred from homology"/>
<gene>
    <name evidence="8" type="primary">aslA</name>
    <name evidence="8" type="ORF">AK812_SmicGene7835</name>
</gene>
<evidence type="ECO:0000256" key="6">
    <source>
        <dbReference type="ARBA" id="ARBA00022837"/>
    </source>
</evidence>
<keyword evidence="9" id="KW-1185">Reference proteome</keyword>
<dbReference type="InterPro" id="IPR000917">
    <property type="entry name" value="Sulfatase_N"/>
</dbReference>
<dbReference type="OrthoDB" id="436918at2759"/>
<evidence type="ECO:0000256" key="1">
    <source>
        <dbReference type="ARBA" id="ARBA00001913"/>
    </source>
</evidence>
<dbReference type="Gene3D" id="3.40.720.10">
    <property type="entry name" value="Alkaline Phosphatase, subunit A"/>
    <property type="match status" value="2"/>
</dbReference>
<dbReference type="InterPro" id="IPR017850">
    <property type="entry name" value="Alkaline_phosphatase_core_sf"/>
</dbReference>
<dbReference type="Proteomes" id="UP000186817">
    <property type="component" value="Unassembled WGS sequence"/>
</dbReference>
<dbReference type="Pfam" id="PF00884">
    <property type="entry name" value="Sulfatase"/>
    <property type="match status" value="1"/>
</dbReference>
<evidence type="ECO:0000313" key="9">
    <source>
        <dbReference type="Proteomes" id="UP000186817"/>
    </source>
</evidence>
<evidence type="ECO:0000256" key="4">
    <source>
        <dbReference type="ARBA" id="ARBA00022729"/>
    </source>
</evidence>
<dbReference type="EMBL" id="LSRX01000112">
    <property type="protein sequence ID" value="OLQ08653.1"/>
    <property type="molecule type" value="Genomic_DNA"/>
</dbReference>
<comment type="cofactor">
    <cofactor evidence="1">
        <name>Ca(2+)</name>
        <dbReference type="ChEBI" id="CHEBI:29108"/>
    </cofactor>
</comment>
<evidence type="ECO:0000313" key="8">
    <source>
        <dbReference type="EMBL" id="OLQ08653.1"/>
    </source>
</evidence>
<evidence type="ECO:0000259" key="7">
    <source>
        <dbReference type="Pfam" id="PF00884"/>
    </source>
</evidence>
<evidence type="ECO:0000256" key="5">
    <source>
        <dbReference type="ARBA" id="ARBA00022801"/>
    </source>
</evidence>
<dbReference type="SUPFAM" id="SSF53649">
    <property type="entry name" value="Alkaline phosphatase-like"/>
    <property type="match status" value="1"/>
</dbReference>
<evidence type="ECO:0000256" key="2">
    <source>
        <dbReference type="ARBA" id="ARBA00008779"/>
    </source>
</evidence>
<reference evidence="8 9" key="1">
    <citation type="submission" date="2016-02" db="EMBL/GenBank/DDBJ databases">
        <title>Genome analysis of coral dinoflagellate symbionts highlights evolutionary adaptations to a symbiotic lifestyle.</title>
        <authorList>
            <person name="Aranda M."/>
            <person name="Li Y."/>
            <person name="Liew Y.J."/>
            <person name="Baumgarten S."/>
            <person name="Simakov O."/>
            <person name="Wilson M."/>
            <person name="Piel J."/>
            <person name="Ashoor H."/>
            <person name="Bougouffa S."/>
            <person name="Bajic V.B."/>
            <person name="Ryu T."/>
            <person name="Ravasi T."/>
            <person name="Bayer T."/>
            <person name="Micklem G."/>
            <person name="Kim H."/>
            <person name="Bhak J."/>
            <person name="Lajeunesse T.C."/>
            <person name="Voolstra C.R."/>
        </authorList>
    </citation>
    <scope>NUCLEOTIDE SEQUENCE [LARGE SCALE GENOMIC DNA]</scope>
    <source>
        <strain evidence="8 9">CCMP2467</strain>
    </source>
</reference>
<dbReference type="GO" id="GO:0046872">
    <property type="term" value="F:metal ion binding"/>
    <property type="evidence" value="ECO:0007669"/>
    <property type="project" value="UniProtKB-KW"/>
</dbReference>
<keyword evidence="6" id="KW-0106">Calcium</keyword>
<name>A0A1Q9EMI0_SYMMI</name>
<protein>
    <submittedName>
        <fullName evidence="8">Arylsulfatase</fullName>
    </submittedName>
</protein>
<dbReference type="GO" id="GO:0004065">
    <property type="term" value="F:arylsulfatase activity"/>
    <property type="evidence" value="ECO:0007669"/>
    <property type="project" value="TreeGrafter"/>
</dbReference>